<accession>A0ABQ9HR60</accession>
<dbReference type="EMBL" id="JARBHB010000004">
    <property type="protein sequence ID" value="KAJ8886717.1"/>
    <property type="molecule type" value="Genomic_DNA"/>
</dbReference>
<keyword evidence="2" id="KW-1185">Reference proteome</keyword>
<sequence>MMMRLKLFNKPASNFEGGSMLEMKPSCTYATVNFVCSEHNGKVRLELLQAKGRDAQLKGHTVPPLELPAETITHA</sequence>
<gene>
    <name evidence="1" type="ORF">PR048_012929</name>
</gene>
<evidence type="ECO:0000313" key="2">
    <source>
        <dbReference type="Proteomes" id="UP001159363"/>
    </source>
</evidence>
<organism evidence="1 2">
    <name type="scientific">Dryococelus australis</name>
    <dbReference type="NCBI Taxonomy" id="614101"/>
    <lineage>
        <taxon>Eukaryota</taxon>
        <taxon>Metazoa</taxon>
        <taxon>Ecdysozoa</taxon>
        <taxon>Arthropoda</taxon>
        <taxon>Hexapoda</taxon>
        <taxon>Insecta</taxon>
        <taxon>Pterygota</taxon>
        <taxon>Neoptera</taxon>
        <taxon>Polyneoptera</taxon>
        <taxon>Phasmatodea</taxon>
        <taxon>Verophasmatodea</taxon>
        <taxon>Anareolatae</taxon>
        <taxon>Phasmatidae</taxon>
        <taxon>Eurycanthinae</taxon>
        <taxon>Dryococelus</taxon>
    </lineage>
</organism>
<evidence type="ECO:0000313" key="1">
    <source>
        <dbReference type="EMBL" id="KAJ8886717.1"/>
    </source>
</evidence>
<reference evidence="1 2" key="1">
    <citation type="submission" date="2023-02" db="EMBL/GenBank/DDBJ databases">
        <title>LHISI_Scaffold_Assembly.</title>
        <authorList>
            <person name="Stuart O.P."/>
            <person name="Cleave R."/>
            <person name="Magrath M.J.L."/>
            <person name="Mikheyev A.S."/>
        </authorList>
    </citation>
    <scope>NUCLEOTIDE SEQUENCE [LARGE SCALE GENOMIC DNA]</scope>
    <source>
        <strain evidence="1">Daus_M_001</strain>
        <tissue evidence="1">Leg muscle</tissue>
    </source>
</reference>
<proteinExistence type="predicted"/>
<protein>
    <submittedName>
        <fullName evidence="1">Uncharacterized protein</fullName>
    </submittedName>
</protein>
<name>A0ABQ9HR60_9NEOP</name>
<comment type="caution">
    <text evidence="1">The sequence shown here is derived from an EMBL/GenBank/DDBJ whole genome shotgun (WGS) entry which is preliminary data.</text>
</comment>
<dbReference type="Proteomes" id="UP001159363">
    <property type="component" value="Chromosome X"/>
</dbReference>